<dbReference type="SUPFAM" id="SSF52266">
    <property type="entry name" value="SGNH hydrolase"/>
    <property type="match status" value="1"/>
</dbReference>
<dbReference type="InterPro" id="IPR039329">
    <property type="entry name" value="SIAE"/>
</dbReference>
<dbReference type="InterPro" id="IPR008979">
    <property type="entry name" value="Galactose-bd-like_sf"/>
</dbReference>
<reference evidence="3 4" key="1">
    <citation type="submission" date="2018-07" db="EMBL/GenBank/DDBJ databases">
        <title>Whole genome Sequencing of Pseudoxanthomonas gei KCTC 32298 (T).</title>
        <authorList>
            <person name="Kumar S."/>
            <person name="Bansal K."/>
            <person name="Kaur A."/>
            <person name="Patil P."/>
            <person name="Sharma S."/>
            <person name="Patil P.B."/>
        </authorList>
    </citation>
    <scope>NUCLEOTIDE SEQUENCE [LARGE SCALE GENOMIC DNA]</scope>
    <source>
        <strain evidence="3 4">KCTC 32298</strain>
    </source>
</reference>
<organism evidence="3 4">
    <name type="scientific">Pseudoxanthomonas gei</name>
    <dbReference type="NCBI Taxonomy" id="1383030"/>
    <lineage>
        <taxon>Bacteria</taxon>
        <taxon>Pseudomonadati</taxon>
        <taxon>Pseudomonadota</taxon>
        <taxon>Gammaproteobacteria</taxon>
        <taxon>Lysobacterales</taxon>
        <taxon>Lysobacteraceae</taxon>
        <taxon>Pseudoxanthomonas</taxon>
    </lineage>
</organism>
<dbReference type="InterPro" id="IPR036514">
    <property type="entry name" value="SGNH_hydro_sf"/>
</dbReference>
<dbReference type="PANTHER" id="PTHR22901">
    <property type="entry name" value="SIALATE O-ACETYLESTERASE"/>
    <property type="match status" value="1"/>
</dbReference>
<comment type="caution">
    <text evidence="3">The sequence shown here is derived from an EMBL/GenBank/DDBJ whole genome shotgun (WGS) entry which is preliminary data.</text>
</comment>
<keyword evidence="4" id="KW-1185">Reference proteome</keyword>
<evidence type="ECO:0000259" key="2">
    <source>
        <dbReference type="Pfam" id="PF03629"/>
    </source>
</evidence>
<dbReference type="Gene3D" id="3.40.50.1110">
    <property type="entry name" value="SGNH hydrolase"/>
    <property type="match status" value="2"/>
</dbReference>
<name>A0ABX0A9D2_9GAMM</name>
<keyword evidence="1" id="KW-0378">Hydrolase</keyword>
<evidence type="ECO:0000256" key="1">
    <source>
        <dbReference type="ARBA" id="ARBA00022801"/>
    </source>
</evidence>
<protein>
    <submittedName>
        <fullName evidence="3">9-O-acetylesterase</fullName>
    </submittedName>
</protein>
<dbReference type="EMBL" id="QOVG01000002">
    <property type="protein sequence ID" value="NDK38134.1"/>
    <property type="molecule type" value="Genomic_DNA"/>
</dbReference>
<dbReference type="Pfam" id="PF03629">
    <property type="entry name" value="SASA"/>
    <property type="match status" value="2"/>
</dbReference>
<dbReference type="InterPro" id="IPR005181">
    <property type="entry name" value="SASA"/>
</dbReference>
<dbReference type="Proteomes" id="UP001429354">
    <property type="component" value="Unassembled WGS sequence"/>
</dbReference>
<feature type="domain" description="Sialate O-acetylesterase" evidence="2">
    <location>
        <begin position="405"/>
        <end position="526"/>
    </location>
</feature>
<gene>
    <name evidence="3" type="ORF">DT603_04685</name>
</gene>
<evidence type="ECO:0000313" key="3">
    <source>
        <dbReference type="EMBL" id="NDK38134.1"/>
    </source>
</evidence>
<accession>A0ABX0A9D2</accession>
<dbReference type="SUPFAM" id="SSF49785">
    <property type="entry name" value="Galactose-binding domain-like"/>
    <property type="match status" value="1"/>
</dbReference>
<dbReference type="PANTHER" id="PTHR22901:SF0">
    <property type="entry name" value="SIALATE O-ACETYLESTERASE"/>
    <property type="match status" value="1"/>
</dbReference>
<sequence length="637" mass="68621">MAQAHAAVPAELPLLHAMFQDHAVLQRGQPIRVWGSATPGQDVRVALAGSRGRARADGEGRWQVSLPALPAGGPHRLTVRSGQRTQSLEDVLVGDVWLCSGQSNMELPVRRSLDADSEIAGAAAPTLRLLTVPQAASVVELDTFQTAVHWQTVSPGTLRDFSAACFYFARELQKKVAVPMGLVSAAWGGSRIEAWMSTAALRAEGRHDDGLDALALYARDPADGARRWGEIWQRWWQQRAGVAAVDKPWNPSQAPVGQWRKAPAALGAWEYWGEPALADYNGMVWYRTTVRLSAAQAAQQATLELGAIDETDMTWVNGRGVGSAYDPGSGRRYVLPPGLLRVGDNSVVVNVLDTYRDGGMNAPASAYRLSFGDGTSVLLQGWRYRAAPGDGAPPSAPWQTAGGLASLYNGMIAPIGPYGLRGVLWYQGESNTGESGSYQALLKTLSRDWRTRFGAALPFLVVQLAGYGMPPTHPRESGWAGLREAQRQFAYEDPHAALVVALDIGDRYDIHPPNKQELGRRLARAARALVYGQPLAASGPVPVSARREDDTVIVRFAEASEPLLAYGADTPVGFELCGAAPGSCRYATARIRGQEVVLHGPLEQPATRVRYGWADNPVVTLFDSSGLPAGPFEMEIP</sequence>
<proteinExistence type="predicted"/>
<evidence type="ECO:0000313" key="4">
    <source>
        <dbReference type="Proteomes" id="UP001429354"/>
    </source>
</evidence>
<feature type="domain" description="Sialate O-acetylesterase" evidence="2">
    <location>
        <begin position="94"/>
        <end position="197"/>
    </location>
</feature>